<keyword evidence="1" id="KW-1133">Transmembrane helix</keyword>
<evidence type="ECO:0000313" key="2">
    <source>
        <dbReference type="EMBL" id="ASJ12661.1"/>
    </source>
</evidence>
<evidence type="ECO:0000256" key="1">
    <source>
        <dbReference type="SAM" id="Phobius"/>
    </source>
</evidence>
<proteinExistence type="predicted"/>
<keyword evidence="1" id="KW-0472">Membrane</keyword>
<sequence>MCRKFDVGMISFTQLVFVKRSRFAVVEVFFFIFIINYHLRENFLKAGLLLQNGKLSEVIE</sequence>
<protein>
    <submittedName>
        <fullName evidence="3">Uncharacterized protein</fullName>
    </submittedName>
</protein>
<keyword evidence="1" id="KW-0812">Transmembrane</keyword>
<reference evidence="3 4" key="1">
    <citation type="submission" date="2015-08" db="EMBL/GenBank/DDBJ databases">
        <title>Thermococcus thioreducens DSM 14981 genome sequencing.</title>
        <authorList>
            <person name="Hong S.-J."/>
            <person name="Kim M.-C."/>
            <person name="Shin J.-H."/>
        </authorList>
    </citation>
    <scope>NUCLEOTIDE SEQUENCE [LARGE SCALE GENOMIC DNA]</scope>
    <source>
        <strain evidence="3 4">DSM 14981</strain>
    </source>
</reference>
<feature type="transmembrane region" description="Helical" evidence="1">
    <location>
        <begin position="21"/>
        <end position="39"/>
    </location>
</feature>
<name>A0A0Q2XLF7_9EURY</name>
<dbReference type="EMBL" id="LIXN01000013">
    <property type="protein sequence ID" value="KQH81996.1"/>
    <property type="molecule type" value="Genomic_DNA"/>
</dbReference>
<evidence type="ECO:0000313" key="3">
    <source>
        <dbReference type="EMBL" id="KQH81996.1"/>
    </source>
</evidence>
<dbReference type="KEGG" id="ttd:A3L14_07085"/>
<dbReference type="EMBL" id="CP015105">
    <property type="protein sequence ID" value="ASJ12661.1"/>
    <property type="molecule type" value="Genomic_DNA"/>
</dbReference>
<dbReference type="Proteomes" id="UP000250136">
    <property type="component" value="Chromosome"/>
</dbReference>
<dbReference type="Proteomes" id="UP000051862">
    <property type="component" value="Unassembled WGS sequence"/>
</dbReference>
<dbReference type="AlphaFoldDB" id="A0A0Q2XLF7"/>
<dbReference type="PATRIC" id="fig|277988.4.peg.1657"/>
<organism evidence="3 4">
    <name type="scientific">Thermococcus thioreducens</name>
    <dbReference type="NCBI Taxonomy" id="277988"/>
    <lineage>
        <taxon>Archaea</taxon>
        <taxon>Methanobacteriati</taxon>
        <taxon>Methanobacteriota</taxon>
        <taxon>Thermococci</taxon>
        <taxon>Thermococcales</taxon>
        <taxon>Thermococcaceae</taxon>
        <taxon>Thermococcus</taxon>
    </lineage>
</organism>
<accession>A0A0Q2XLF7</accession>
<evidence type="ECO:0000313" key="5">
    <source>
        <dbReference type="Proteomes" id="UP000250136"/>
    </source>
</evidence>
<keyword evidence="5" id="KW-1185">Reference proteome</keyword>
<evidence type="ECO:0000313" key="4">
    <source>
        <dbReference type="Proteomes" id="UP000051862"/>
    </source>
</evidence>
<reference evidence="2 5" key="2">
    <citation type="submission" date="2016-04" db="EMBL/GenBank/DDBJ databases">
        <title>Complete genome sequence of Thermococcus thioreducens type strain OGL-20P.</title>
        <authorList>
            <person name="Oger P.M."/>
        </authorList>
    </citation>
    <scope>NUCLEOTIDE SEQUENCE [LARGE SCALE GENOMIC DNA]</scope>
    <source>
        <strain evidence="2 5">OGL-20P</strain>
    </source>
</reference>
<gene>
    <name evidence="2" type="ORF">A3L14_07085</name>
    <name evidence="3" type="ORF">AMR53_07860</name>
</gene>